<accession>A0ABV8MR76</accession>
<reference evidence="3" key="1">
    <citation type="journal article" date="2019" name="Int. J. Syst. Evol. Microbiol.">
        <title>The Global Catalogue of Microorganisms (GCM) 10K type strain sequencing project: providing services to taxonomists for standard genome sequencing and annotation.</title>
        <authorList>
            <consortium name="The Broad Institute Genomics Platform"/>
            <consortium name="The Broad Institute Genome Sequencing Center for Infectious Disease"/>
            <person name="Wu L."/>
            <person name="Ma J."/>
        </authorList>
    </citation>
    <scope>NUCLEOTIDE SEQUENCE [LARGE SCALE GENOMIC DNA]</scope>
    <source>
        <strain evidence="3">LMG 29894</strain>
    </source>
</reference>
<keyword evidence="1" id="KW-0472">Membrane</keyword>
<evidence type="ECO:0000256" key="1">
    <source>
        <dbReference type="SAM" id="Phobius"/>
    </source>
</evidence>
<keyword evidence="1" id="KW-0812">Transmembrane</keyword>
<sequence>MKATAQISSAERVGRVVGRIARALNRLDQKVQTWLVARGMASYAAQVLSTAAKLIVISALLYVAFWFAVLGVFVVAAAYAGRHTNFSDVGKTEWRNGPAGYGLYGSNGYRIDAHDPDDENG</sequence>
<keyword evidence="3" id="KW-1185">Reference proteome</keyword>
<name>A0ABV8MR76_9NEIS</name>
<keyword evidence="1" id="KW-1133">Transmembrane helix</keyword>
<dbReference type="InterPro" id="IPR022213">
    <property type="entry name" value="DUF3742"/>
</dbReference>
<organism evidence="2 3">
    <name type="scientific">Chitinimonas lacunae</name>
    <dbReference type="NCBI Taxonomy" id="1963018"/>
    <lineage>
        <taxon>Bacteria</taxon>
        <taxon>Pseudomonadati</taxon>
        <taxon>Pseudomonadota</taxon>
        <taxon>Betaproteobacteria</taxon>
        <taxon>Neisseriales</taxon>
        <taxon>Chitinibacteraceae</taxon>
        <taxon>Chitinimonas</taxon>
    </lineage>
</organism>
<comment type="caution">
    <text evidence="2">The sequence shown here is derived from an EMBL/GenBank/DDBJ whole genome shotgun (WGS) entry which is preliminary data.</text>
</comment>
<dbReference type="Proteomes" id="UP001595791">
    <property type="component" value="Unassembled WGS sequence"/>
</dbReference>
<dbReference type="Pfam" id="PF12553">
    <property type="entry name" value="DUF3742"/>
    <property type="match status" value="1"/>
</dbReference>
<dbReference type="EMBL" id="JBHSBU010000001">
    <property type="protein sequence ID" value="MFC4160698.1"/>
    <property type="molecule type" value="Genomic_DNA"/>
</dbReference>
<dbReference type="RefSeq" id="WP_378165808.1">
    <property type="nucleotide sequence ID" value="NZ_JBHSBU010000001.1"/>
</dbReference>
<feature type="transmembrane region" description="Helical" evidence="1">
    <location>
        <begin position="54"/>
        <end position="81"/>
    </location>
</feature>
<evidence type="ECO:0000313" key="3">
    <source>
        <dbReference type="Proteomes" id="UP001595791"/>
    </source>
</evidence>
<protein>
    <submittedName>
        <fullName evidence="2">DUF3742 family protein</fullName>
    </submittedName>
</protein>
<proteinExistence type="predicted"/>
<evidence type="ECO:0000313" key="2">
    <source>
        <dbReference type="EMBL" id="MFC4160698.1"/>
    </source>
</evidence>
<gene>
    <name evidence="2" type="ORF">ACFOW7_15265</name>
</gene>